<dbReference type="Gene3D" id="2.40.50.1040">
    <property type="match status" value="1"/>
</dbReference>
<reference evidence="6 7" key="1">
    <citation type="submission" date="2018-06" db="EMBL/GenBank/DDBJ databases">
        <title>Whole genome sequencing of Candida tropicalis (genome annotated by CSBL at Korea University).</title>
        <authorList>
            <person name="Ahn J."/>
        </authorList>
    </citation>
    <scope>NUCLEOTIDE SEQUENCE [LARGE SCALE GENOMIC DNA]</scope>
    <source>
        <strain evidence="6 7">ATCC 20962</strain>
    </source>
</reference>
<feature type="region of interest" description="Disordered" evidence="4">
    <location>
        <begin position="263"/>
        <end position="304"/>
    </location>
</feature>
<dbReference type="Proteomes" id="UP000253472">
    <property type="component" value="Unassembled WGS sequence"/>
</dbReference>
<organism evidence="6 7">
    <name type="scientific">Candida viswanathii</name>
    <dbReference type="NCBI Taxonomy" id="5486"/>
    <lineage>
        <taxon>Eukaryota</taxon>
        <taxon>Fungi</taxon>
        <taxon>Dikarya</taxon>
        <taxon>Ascomycota</taxon>
        <taxon>Saccharomycotina</taxon>
        <taxon>Pichiomycetes</taxon>
        <taxon>Debaryomycetaceae</taxon>
        <taxon>Candida/Lodderomyces clade</taxon>
        <taxon>Candida</taxon>
    </lineage>
</organism>
<evidence type="ECO:0000313" key="7">
    <source>
        <dbReference type="Proteomes" id="UP000253472"/>
    </source>
</evidence>
<comment type="caution">
    <text evidence="6">The sequence shown here is derived from an EMBL/GenBank/DDBJ whole genome shotgun (WGS) entry which is preliminary data.</text>
</comment>
<feature type="domain" description="CST complex subunit Stn1 N-terminal" evidence="5">
    <location>
        <begin position="35"/>
        <end position="215"/>
    </location>
</feature>
<keyword evidence="3" id="KW-0779">Telomere</keyword>
<gene>
    <name evidence="6" type="ORF">Cantr_04360</name>
</gene>
<evidence type="ECO:0000256" key="2">
    <source>
        <dbReference type="ARBA" id="ARBA00022454"/>
    </source>
</evidence>
<evidence type="ECO:0000256" key="3">
    <source>
        <dbReference type="ARBA" id="ARBA00022895"/>
    </source>
</evidence>
<evidence type="ECO:0000256" key="1">
    <source>
        <dbReference type="ARBA" id="ARBA00004574"/>
    </source>
</evidence>
<evidence type="ECO:0000259" key="5">
    <source>
        <dbReference type="Pfam" id="PF10451"/>
    </source>
</evidence>
<accession>A0A367XN30</accession>
<dbReference type="GO" id="GO:0000781">
    <property type="term" value="C:chromosome, telomeric region"/>
    <property type="evidence" value="ECO:0007669"/>
    <property type="project" value="UniProtKB-SubCell"/>
</dbReference>
<evidence type="ECO:0000313" key="6">
    <source>
        <dbReference type="EMBL" id="RCK55046.1"/>
    </source>
</evidence>
<name>A0A367XN30_9ASCO</name>
<dbReference type="STRING" id="5486.A0A367XN30"/>
<dbReference type="InterPro" id="IPR018856">
    <property type="entry name" value="Stn1_N"/>
</dbReference>
<dbReference type="OrthoDB" id="77828at2759"/>
<keyword evidence="7" id="KW-1185">Reference proteome</keyword>
<evidence type="ECO:0000256" key="4">
    <source>
        <dbReference type="SAM" id="MobiDB-lite"/>
    </source>
</evidence>
<sequence length="488" mass="56998">MKDNRLLYPKTKIDWGPGENHICLRAQNKNYYVIELFHQAPTFDRTIPLFISDINTSPNLYGIYNYIADNLRHVVIVNNYPINQLNVFGKIIQQQYKEKMSNGAEEAYVVLVVSDFVGKDCKIRVRIPLDMFTTLGLTIEKTNYGKIVEIEGGIHNWCDACNYDKQPDREIRAEKITVLSHDPAGLHCEIEQWKKRVEFRKENLEEPWVFTPTPQSENRTIEYMFTESDLKKKQQRQELVLSSPRELDDVLPVEEDSLVVHAMHKSSESVRGPPTPTSDDQLASSRRGREDTPTPGNTDPAPYDFISMDEAPLRAVTEFQVMSEIVKFIIQKRFVKIKLRDAYYDLHISELLKHLTNLQISSLQSTPKFLNLSFEEYKSIIFHRLRHKLQKSYQLISVSKSQLVRLKNLKNLYISLLNILKTFERSRTRTPFKIMNYLDVLRTKNLLPGDINYKLINFIIEYILANVLDDEDNWHYDTRSIAWNYIGG</sequence>
<dbReference type="EMBL" id="QLNQ01000030">
    <property type="protein sequence ID" value="RCK55046.1"/>
    <property type="molecule type" value="Genomic_DNA"/>
</dbReference>
<dbReference type="Pfam" id="PF10451">
    <property type="entry name" value="Stn1"/>
    <property type="match status" value="1"/>
</dbReference>
<proteinExistence type="predicted"/>
<protein>
    <recommendedName>
        <fullName evidence="5">CST complex subunit Stn1 N-terminal domain-containing protein</fullName>
    </recommendedName>
</protein>
<keyword evidence="2" id="KW-0158">Chromosome</keyword>
<comment type="subcellular location">
    <subcellularLocation>
        <location evidence="1">Chromosome</location>
        <location evidence="1">Telomere</location>
    </subcellularLocation>
</comment>
<dbReference type="AlphaFoldDB" id="A0A367XN30"/>